<evidence type="ECO:0000256" key="9">
    <source>
        <dbReference type="ARBA" id="ARBA00023163"/>
    </source>
</evidence>
<dbReference type="GO" id="GO:0000981">
    <property type="term" value="F:DNA-binding transcription factor activity, RNA polymerase II-specific"/>
    <property type="evidence" value="ECO:0007669"/>
    <property type="project" value="TreeGrafter"/>
</dbReference>
<dbReference type="PROSITE" id="PS00028">
    <property type="entry name" value="ZINC_FINGER_C2H2_1"/>
    <property type="match status" value="1"/>
</dbReference>
<keyword evidence="8" id="KW-0238">DNA-binding</keyword>
<keyword evidence="7" id="KW-0805">Transcription regulation</keyword>
<dbReference type="SMART" id="SM00355">
    <property type="entry name" value="ZnF_C2H2"/>
    <property type="match status" value="2"/>
</dbReference>
<dbReference type="Gene3D" id="3.30.160.60">
    <property type="entry name" value="Classic Zinc Finger"/>
    <property type="match status" value="2"/>
</dbReference>
<evidence type="ECO:0000256" key="3">
    <source>
        <dbReference type="ARBA" id="ARBA00022723"/>
    </source>
</evidence>
<dbReference type="FunFam" id="3.30.160.60:FF:000446">
    <property type="entry name" value="Zinc finger protein"/>
    <property type="match status" value="1"/>
</dbReference>
<evidence type="ECO:0000313" key="15">
    <source>
        <dbReference type="Proteomes" id="UP001292094"/>
    </source>
</evidence>
<protein>
    <recommendedName>
        <fullName evidence="13">C2H2-type domain-containing protein</fullName>
    </recommendedName>
</protein>
<evidence type="ECO:0000256" key="7">
    <source>
        <dbReference type="ARBA" id="ARBA00023015"/>
    </source>
</evidence>
<comment type="caution">
    <text evidence="14">The sequence shown here is derived from an EMBL/GenBank/DDBJ whole genome shotgun (WGS) entry which is preliminary data.</text>
</comment>
<reference evidence="14" key="1">
    <citation type="submission" date="2023-11" db="EMBL/GenBank/DDBJ databases">
        <title>Genome assemblies of two species of porcelain crab, Petrolisthes cinctipes and Petrolisthes manimaculis (Anomura: Porcellanidae).</title>
        <authorList>
            <person name="Angst P."/>
        </authorList>
    </citation>
    <scope>NUCLEOTIDE SEQUENCE</scope>
    <source>
        <strain evidence="14">PB745_02</strain>
        <tissue evidence="14">Gill</tissue>
    </source>
</reference>
<keyword evidence="10" id="KW-0539">Nucleus</keyword>
<dbReference type="PANTHER" id="PTHR45925">
    <property type="entry name" value="ZINC FINGER PROTEIN"/>
    <property type="match status" value="1"/>
</dbReference>
<keyword evidence="5 11" id="KW-0863">Zinc-finger</keyword>
<dbReference type="GO" id="GO:0000978">
    <property type="term" value="F:RNA polymerase II cis-regulatory region sequence-specific DNA binding"/>
    <property type="evidence" value="ECO:0007669"/>
    <property type="project" value="TreeGrafter"/>
</dbReference>
<evidence type="ECO:0000256" key="12">
    <source>
        <dbReference type="SAM" id="MobiDB-lite"/>
    </source>
</evidence>
<dbReference type="AlphaFoldDB" id="A0AAE1PJK4"/>
<feature type="domain" description="C2H2-type" evidence="13">
    <location>
        <begin position="31"/>
        <end position="61"/>
    </location>
</feature>
<keyword evidence="4" id="KW-0677">Repeat</keyword>
<sequence length="99" mass="11067">MSKISMQSSSSSSSTPNTSGSSLSVSMLKFSSCPECGKIFRGDYHKYNLKKHLTIHAGLRPYTCPICNMSFNQKVSMKRHYASVHKTVEQIKFDQHTGC</sequence>
<organism evidence="14 15">
    <name type="scientific">Petrolisthes manimaculis</name>
    <dbReference type="NCBI Taxonomy" id="1843537"/>
    <lineage>
        <taxon>Eukaryota</taxon>
        <taxon>Metazoa</taxon>
        <taxon>Ecdysozoa</taxon>
        <taxon>Arthropoda</taxon>
        <taxon>Crustacea</taxon>
        <taxon>Multicrustacea</taxon>
        <taxon>Malacostraca</taxon>
        <taxon>Eumalacostraca</taxon>
        <taxon>Eucarida</taxon>
        <taxon>Decapoda</taxon>
        <taxon>Pleocyemata</taxon>
        <taxon>Anomura</taxon>
        <taxon>Galatheoidea</taxon>
        <taxon>Porcellanidae</taxon>
        <taxon>Petrolisthes</taxon>
    </lineage>
</organism>
<evidence type="ECO:0000259" key="13">
    <source>
        <dbReference type="PROSITE" id="PS50157"/>
    </source>
</evidence>
<dbReference type="GO" id="GO:0008270">
    <property type="term" value="F:zinc ion binding"/>
    <property type="evidence" value="ECO:0007669"/>
    <property type="project" value="UniProtKB-KW"/>
</dbReference>
<accession>A0AAE1PJK4</accession>
<dbReference type="InterPro" id="IPR051967">
    <property type="entry name" value="Krueppel_C2H2-ZF"/>
</dbReference>
<evidence type="ECO:0000256" key="4">
    <source>
        <dbReference type="ARBA" id="ARBA00022737"/>
    </source>
</evidence>
<evidence type="ECO:0000256" key="8">
    <source>
        <dbReference type="ARBA" id="ARBA00023125"/>
    </source>
</evidence>
<proteinExistence type="inferred from homology"/>
<dbReference type="InterPro" id="IPR013087">
    <property type="entry name" value="Znf_C2H2_type"/>
</dbReference>
<evidence type="ECO:0000256" key="5">
    <source>
        <dbReference type="ARBA" id="ARBA00022771"/>
    </source>
</evidence>
<comment type="similarity">
    <text evidence="2">Belongs to the krueppel C2H2-type zinc-finger protein family.</text>
</comment>
<dbReference type="EMBL" id="JAWZYT010001729">
    <property type="protein sequence ID" value="KAK4309624.1"/>
    <property type="molecule type" value="Genomic_DNA"/>
</dbReference>
<dbReference type="Proteomes" id="UP001292094">
    <property type="component" value="Unassembled WGS sequence"/>
</dbReference>
<evidence type="ECO:0000256" key="11">
    <source>
        <dbReference type="PROSITE-ProRule" id="PRU00042"/>
    </source>
</evidence>
<evidence type="ECO:0000313" key="14">
    <source>
        <dbReference type="EMBL" id="KAK4309624.1"/>
    </source>
</evidence>
<dbReference type="PROSITE" id="PS50157">
    <property type="entry name" value="ZINC_FINGER_C2H2_2"/>
    <property type="match status" value="2"/>
</dbReference>
<comment type="subcellular location">
    <subcellularLocation>
        <location evidence="1">Nucleus</location>
    </subcellularLocation>
</comment>
<gene>
    <name evidence="14" type="ORF">Pmani_018735</name>
</gene>
<dbReference type="GO" id="GO:0005634">
    <property type="term" value="C:nucleus"/>
    <property type="evidence" value="ECO:0007669"/>
    <property type="project" value="UniProtKB-SubCell"/>
</dbReference>
<keyword evidence="15" id="KW-1185">Reference proteome</keyword>
<dbReference type="SUPFAM" id="SSF57667">
    <property type="entry name" value="beta-beta-alpha zinc fingers"/>
    <property type="match status" value="1"/>
</dbReference>
<name>A0AAE1PJK4_9EUCA</name>
<feature type="domain" description="C2H2-type" evidence="13">
    <location>
        <begin position="62"/>
        <end position="90"/>
    </location>
</feature>
<evidence type="ECO:0000256" key="2">
    <source>
        <dbReference type="ARBA" id="ARBA00006991"/>
    </source>
</evidence>
<dbReference type="Pfam" id="PF00096">
    <property type="entry name" value="zf-C2H2"/>
    <property type="match status" value="1"/>
</dbReference>
<dbReference type="InterPro" id="IPR036236">
    <property type="entry name" value="Znf_C2H2_sf"/>
</dbReference>
<evidence type="ECO:0000256" key="1">
    <source>
        <dbReference type="ARBA" id="ARBA00004123"/>
    </source>
</evidence>
<evidence type="ECO:0000256" key="10">
    <source>
        <dbReference type="ARBA" id="ARBA00023242"/>
    </source>
</evidence>
<feature type="region of interest" description="Disordered" evidence="12">
    <location>
        <begin position="1"/>
        <end position="24"/>
    </location>
</feature>
<keyword evidence="9" id="KW-0804">Transcription</keyword>
<keyword evidence="6" id="KW-0862">Zinc</keyword>
<evidence type="ECO:0000256" key="6">
    <source>
        <dbReference type="ARBA" id="ARBA00022833"/>
    </source>
</evidence>
<keyword evidence="3" id="KW-0479">Metal-binding</keyword>